<dbReference type="OMA" id="PTPANIH"/>
<sequence length="135" mass="14764">LSKPQKVLIPERYVESEPEEPLSPQEVEDRHRKVERIKSILAKSVQNLASTLPVDKPEVGHVALDSALQEQERIITMSYTLASEASLKSKLVAPTPANIHNHLPPPPPPPPPPPHPPVSPAPPSPLSNGIHYTFV</sequence>
<proteinExistence type="predicted"/>
<protein>
    <recommendedName>
        <fullName evidence="4">Pleckstrin homology domain containing, family A member 7b</fullName>
    </recommendedName>
</protein>
<dbReference type="STRING" id="94237.ENSMMOP00000022682"/>
<evidence type="ECO:0000313" key="3">
    <source>
        <dbReference type="Proteomes" id="UP000261620"/>
    </source>
</evidence>
<reference evidence="2" key="2">
    <citation type="submission" date="2025-09" db="UniProtKB">
        <authorList>
            <consortium name="Ensembl"/>
        </authorList>
    </citation>
    <scope>IDENTIFICATION</scope>
</reference>
<name>A0A3Q4BPF1_MOLML</name>
<feature type="region of interest" description="Disordered" evidence="1">
    <location>
        <begin position="92"/>
        <end position="135"/>
    </location>
</feature>
<accession>A0A3Q4BPF1</accession>
<dbReference type="Proteomes" id="UP000261620">
    <property type="component" value="Unplaced"/>
</dbReference>
<organism evidence="2 3">
    <name type="scientific">Mola mola</name>
    <name type="common">Ocean sunfish</name>
    <name type="synonym">Tetraodon mola</name>
    <dbReference type="NCBI Taxonomy" id="94237"/>
    <lineage>
        <taxon>Eukaryota</taxon>
        <taxon>Metazoa</taxon>
        <taxon>Chordata</taxon>
        <taxon>Craniata</taxon>
        <taxon>Vertebrata</taxon>
        <taxon>Euteleostomi</taxon>
        <taxon>Actinopterygii</taxon>
        <taxon>Neopterygii</taxon>
        <taxon>Teleostei</taxon>
        <taxon>Neoteleostei</taxon>
        <taxon>Acanthomorphata</taxon>
        <taxon>Eupercaria</taxon>
        <taxon>Tetraodontiformes</taxon>
        <taxon>Molidae</taxon>
        <taxon>Mola</taxon>
    </lineage>
</organism>
<keyword evidence="3" id="KW-1185">Reference proteome</keyword>
<dbReference type="PANTHER" id="PTHR12752:SF4">
    <property type="entry name" value="PLECKSTRIN HOMOLOGY DOMAIN-CONTAINING FAMILY A MEMBER 7"/>
    <property type="match status" value="1"/>
</dbReference>
<evidence type="ECO:0008006" key="4">
    <source>
        <dbReference type="Google" id="ProtNLM"/>
    </source>
</evidence>
<evidence type="ECO:0000313" key="2">
    <source>
        <dbReference type="Ensembl" id="ENSMMOP00000022682.1"/>
    </source>
</evidence>
<feature type="compositionally biased region" description="Pro residues" evidence="1">
    <location>
        <begin position="103"/>
        <end position="125"/>
    </location>
</feature>
<feature type="region of interest" description="Disordered" evidence="1">
    <location>
        <begin position="1"/>
        <end position="30"/>
    </location>
</feature>
<reference evidence="2" key="1">
    <citation type="submission" date="2025-08" db="UniProtKB">
        <authorList>
            <consortium name="Ensembl"/>
        </authorList>
    </citation>
    <scope>IDENTIFICATION</scope>
</reference>
<evidence type="ECO:0000256" key="1">
    <source>
        <dbReference type="SAM" id="MobiDB-lite"/>
    </source>
</evidence>
<dbReference type="PANTHER" id="PTHR12752">
    <property type="entry name" value="PHOSPHOINOSITOL 3-PHOSPHATE-BINDING PROTEIN"/>
    <property type="match status" value="1"/>
</dbReference>
<dbReference type="Ensembl" id="ENSMMOT00000023054.1">
    <property type="protein sequence ID" value="ENSMMOP00000022682.1"/>
    <property type="gene ID" value="ENSMMOG00000017247.1"/>
</dbReference>
<dbReference type="AlphaFoldDB" id="A0A3Q4BPF1"/>